<keyword evidence="6" id="KW-0732">Signal</keyword>
<reference evidence="13 14" key="1">
    <citation type="submission" date="2023-06" db="EMBL/GenBank/DDBJ databases">
        <title>Alteromonas sp. ASW11-36 isolated from intertidal sand.</title>
        <authorList>
            <person name="Li Y."/>
        </authorList>
    </citation>
    <scope>NUCLEOTIDE SEQUENCE [LARGE SCALE GENOMIC DNA]</scope>
    <source>
        <strain evidence="13 14">ASW11-36</strain>
    </source>
</reference>
<feature type="domain" description="TonB-dependent receptor-like beta-barrel" evidence="12">
    <location>
        <begin position="10"/>
        <end position="214"/>
    </location>
</feature>
<dbReference type="EMBL" id="JAUCBP010000002">
    <property type="protein sequence ID" value="MDM7859399.1"/>
    <property type="molecule type" value="Genomic_DNA"/>
</dbReference>
<keyword evidence="7" id="KW-0798">TonB box</keyword>
<evidence type="ECO:0000256" key="7">
    <source>
        <dbReference type="ARBA" id="ARBA00023077"/>
    </source>
</evidence>
<evidence type="ECO:0000256" key="10">
    <source>
        <dbReference type="ARBA" id="ARBA00023237"/>
    </source>
</evidence>
<protein>
    <submittedName>
        <fullName evidence="13">TonB-dependent receptor</fullName>
    </submittedName>
</protein>
<evidence type="ECO:0000256" key="6">
    <source>
        <dbReference type="ARBA" id="ARBA00022729"/>
    </source>
</evidence>
<keyword evidence="8 11" id="KW-0472">Membrane</keyword>
<dbReference type="PANTHER" id="PTHR30069">
    <property type="entry name" value="TONB-DEPENDENT OUTER MEMBRANE RECEPTOR"/>
    <property type="match status" value="1"/>
</dbReference>
<dbReference type="PANTHER" id="PTHR30069:SF29">
    <property type="entry name" value="HEMOGLOBIN AND HEMOGLOBIN-HAPTOGLOBIN-BINDING PROTEIN 1-RELATED"/>
    <property type="match status" value="1"/>
</dbReference>
<comment type="caution">
    <text evidence="13">The sequence shown here is derived from an EMBL/GenBank/DDBJ whole genome shotgun (WGS) entry which is preliminary data.</text>
</comment>
<evidence type="ECO:0000256" key="1">
    <source>
        <dbReference type="ARBA" id="ARBA00004571"/>
    </source>
</evidence>
<evidence type="ECO:0000256" key="4">
    <source>
        <dbReference type="ARBA" id="ARBA00022452"/>
    </source>
</evidence>
<dbReference type="RefSeq" id="WP_289363416.1">
    <property type="nucleotide sequence ID" value="NZ_JAUCBP010000002.1"/>
</dbReference>
<dbReference type="InterPro" id="IPR036942">
    <property type="entry name" value="Beta-barrel_TonB_sf"/>
</dbReference>
<evidence type="ECO:0000256" key="9">
    <source>
        <dbReference type="ARBA" id="ARBA00023170"/>
    </source>
</evidence>
<accession>A0ABT7STS1</accession>
<dbReference type="PROSITE" id="PS52016">
    <property type="entry name" value="TONB_DEPENDENT_REC_3"/>
    <property type="match status" value="1"/>
</dbReference>
<proteinExistence type="inferred from homology"/>
<evidence type="ECO:0000256" key="8">
    <source>
        <dbReference type="ARBA" id="ARBA00023136"/>
    </source>
</evidence>
<keyword evidence="4 11" id="KW-1134">Transmembrane beta strand</keyword>
<evidence type="ECO:0000313" key="14">
    <source>
        <dbReference type="Proteomes" id="UP001234343"/>
    </source>
</evidence>
<keyword evidence="14" id="KW-1185">Reference proteome</keyword>
<evidence type="ECO:0000256" key="5">
    <source>
        <dbReference type="ARBA" id="ARBA00022692"/>
    </source>
</evidence>
<dbReference type="SUPFAM" id="SSF56935">
    <property type="entry name" value="Porins"/>
    <property type="match status" value="1"/>
</dbReference>
<evidence type="ECO:0000256" key="2">
    <source>
        <dbReference type="ARBA" id="ARBA00008143"/>
    </source>
</evidence>
<keyword evidence="9 13" id="KW-0675">Receptor</keyword>
<evidence type="ECO:0000256" key="11">
    <source>
        <dbReference type="PROSITE-ProRule" id="PRU01360"/>
    </source>
</evidence>
<keyword evidence="10 11" id="KW-0998">Cell outer membrane</keyword>
<name>A0ABT7STS1_9ALTE</name>
<keyword evidence="5 11" id="KW-0812">Transmembrane</keyword>
<dbReference type="Pfam" id="PF00593">
    <property type="entry name" value="TonB_dep_Rec_b-barrel"/>
    <property type="match status" value="1"/>
</dbReference>
<gene>
    <name evidence="13" type="ORF">QTP81_02115</name>
</gene>
<organism evidence="13 14">
    <name type="scientific">Alteromonas arenosi</name>
    <dbReference type="NCBI Taxonomy" id="3055817"/>
    <lineage>
        <taxon>Bacteria</taxon>
        <taxon>Pseudomonadati</taxon>
        <taxon>Pseudomonadota</taxon>
        <taxon>Gammaproteobacteria</taxon>
        <taxon>Alteromonadales</taxon>
        <taxon>Alteromonadaceae</taxon>
        <taxon>Alteromonas/Salinimonas group</taxon>
        <taxon>Alteromonas</taxon>
    </lineage>
</organism>
<comment type="subcellular location">
    <subcellularLocation>
        <location evidence="1 11">Cell outer membrane</location>
        <topology evidence="1 11">Multi-pass membrane protein</topology>
    </subcellularLocation>
</comment>
<evidence type="ECO:0000259" key="12">
    <source>
        <dbReference type="Pfam" id="PF00593"/>
    </source>
</evidence>
<dbReference type="Gene3D" id="2.40.170.20">
    <property type="entry name" value="TonB-dependent receptor, beta-barrel domain"/>
    <property type="match status" value="1"/>
</dbReference>
<sequence length="243" mass="27428">MESDNISVFAGYRHELLTGLSLSGYVSRGYRVPSLTERFYQGSTPRGETFGDPALRAEQATNAEITLQYQQPTLLLSVALFNQRIKDYIERIEVSDTLRQYRNLYSATVQGINYQFGKRFTINQLDAELKFGGQWIQGEDDFGQRIADIPPHQHRISLAFHANNSHAFIAVTHRQASTATVDGELPTDSATVLDLGFEYDFQNTWQAGVRVTNVTDQHYVTSRDDLAPYAQGCAVILQLDYSF</sequence>
<evidence type="ECO:0000256" key="3">
    <source>
        <dbReference type="ARBA" id="ARBA00022448"/>
    </source>
</evidence>
<dbReference type="InterPro" id="IPR000531">
    <property type="entry name" value="Beta-barrel_TonB"/>
</dbReference>
<comment type="similarity">
    <text evidence="2">Belongs to the TonB-dependent receptor family. Hemoglobin/haptoglobin binding protein subfamily.</text>
</comment>
<keyword evidence="3 11" id="KW-0813">Transport</keyword>
<dbReference type="Proteomes" id="UP001234343">
    <property type="component" value="Unassembled WGS sequence"/>
</dbReference>
<evidence type="ECO:0000313" key="13">
    <source>
        <dbReference type="EMBL" id="MDM7859399.1"/>
    </source>
</evidence>
<dbReference type="InterPro" id="IPR039426">
    <property type="entry name" value="TonB-dep_rcpt-like"/>
</dbReference>